<gene>
    <name evidence="8" type="primary">moeA_1</name>
    <name evidence="8" type="ORF">LMG26411_00714</name>
</gene>
<comment type="caution">
    <text evidence="8">The sequence shown here is derived from an EMBL/GenBank/DDBJ whole genome shotgun (WGS) entry which is preliminary data.</text>
</comment>
<organism evidence="8 9">
    <name type="scientific">Cupriavidus numazuensis</name>
    <dbReference type="NCBI Taxonomy" id="221992"/>
    <lineage>
        <taxon>Bacteria</taxon>
        <taxon>Pseudomonadati</taxon>
        <taxon>Pseudomonadota</taxon>
        <taxon>Betaproteobacteria</taxon>
        <taxon>Burkholderiales</taxon>
        <taxon>Burkholderiaceae</taxon>
        <taxon>Cupriavidus</taxon>
    </lineage>
</organism>
<name>A0ABM8TBG1_9BURK</name>
<dbReference type="SMART" id="SM00852">
    <property type="entry name" value="MoCF_biosynth"/>
    <property type="match status" value="1"/>
</dbReference>
<dbReference type="InterPro" id="IPR005110">
    <property type="entry name" value="MoeA_linker/N"/>
</dbReference>
<dbReference type="Gene3D" id="3.40.980.10">
    <property type="entry name" value="MoaB/Mog-like domain"/>
    <property type="match status" value="1"/>
</dbReference>
<evidence type="ECO:0000256" key="1">
    <source>
        <dbReference type="ARBA" id="ARBA00002901"/>
    </source>
</evidence>
<dbReference type="GO" id="GO:0061599">
    <property type="term" value="F:molybdopterin molybdotransferase activity"/>
    <property type="evidence" value="ECO:0007669"/>
    <property type="project" value="UniProtKB-EC"/>
</dbReference>
<dbReference type="PANTHER" id="PTHR10192:SF5">
    <property type="entry name" value="GEPHYRIN"/>
    <property type="match status" value="1"/>
</dbReference>
<keyword evidence="6 8" id="KW-0808">Transferase</keyword>
<dbReference type="PROSITE" id="PS01079">
    <property type="entry name" value="MOCF_BIOSYNTHESIS_2"/>
    <property type="match status" value="1"/>
</dbReference>
<evidence type="ECO:0000256" key="6">
    <source>
        <dbReference type="RuleBase" id="RU365090"/>
    </source>
</evidence>
<dbReference type="InterPro" id="IPR008284">
    <property type="entry name" value="MoCF_biosynth_CS"/>
</dbReference>
<dbReference type="SUPFAM" id="SSF63882">
    <property type="entry name" value="MoeA N-terminal region -like"/>
    <property type="match status" value="1"/>
</dbReference>
<evidence type="ECO:0000313" key="9">
    <source>
        <dbReference type="Proteomes" id="UP000672657"/>
    </source>
</evidence>
<sequence length="406" mass="43009">MLSFDEAQAIFANAAEPVRETETVWLGLATGRVLAGDLVAVTDTPSADRSAMDGYAVRCEDWQGGACLPVQQVVYAGTRPQALRPGHAIRIYTGAVIPVGADAVVAQEDAEENFRGVTCTRTPLTGQHIRRQGEDVRRGELLLPAGTLIEAGHIAALASQGLVHVPVCRLVEIAILTSGDEVAANDEPRDVYQVHDVNGPMLESLVQSMGAVVRCHRHVRDDERVLHHTLRELAGHADLVLVTGGASVGQRDLVAAALASAGGELLCRGVNMRPGKPVTIGRLRGKPVVCLPGNPAAAYTTFALLVTPLLRRLQGRTRLFPPVSRVRAALAGARVPPCDAFWRVGEVGYPGDPGSQEGLVHVAAQQGAAAVSALGHASGFVRVGPQNAGQLHHVSLPYYDLHRWLG</sequence>
<dbReference type="PANTHER" id="PTHR10192">
    <property type="entry name" value="MOLYBDOPTERIN BIOSYNTHESIS PROTEIN"/>
    <property type="match status" value="1"/>
</dbReference>
<evidence type="ECO:0000256" key="2">
    <source>
        <dbReference type="ARBA" id="ARBA00005046"/>
    </source>
</evidence>
<dbReference type="RefSeq" id="WP_211951923.1">
    <property type="nucleotide sequence ID" value="NZ_CAJPVI010000002.1"/>
</dbReference>
<dbReference type="Gene3D" id="3.90.105.10">
    <property type="entry name" value="Molybdopterin biosynthesis moea protein, domain 2"/>
    <property type="match status" value="1"/>
</dbReference>
<keyword evidence="4 6" id="KW-0501">Molybdenum cofactor biosynthesis</keyword>
<evidence type="ECO:0000313" key="8">
    <source>
        <dbReference type="EMBL" id="CAG2132960.1"/>
    </source>
</evidence>
<evidence type="ECO:0000259" key="7">
    <source>
        <dbReference type="SMART" id="SM00852"/>
    </source>
</evidence>
<dbReference type="CDD" id="cd00887">
    <property type="entry name" value="MoeA"/>
    <property type="match status" value="1"/>
</dbReference>
<dbReference type="EC" id="2.10.1.1" evidence="6"/>
<accession>A0ABM8TBG1</accession>
<evidence type="ECO:0000256" key="5">
    <source>
        <dbReference type="ARBA" id="ARBA00047317"/>
    </source>
</evidence>
<dbReference type="Pfam" id="PF03453">
    <property type="entry name" value="MoeA_N"/>
    <property type="match status" value="1"/>
</dbReference>
<dbReference type="InterPro" id="IPR001453">
    <property type="entry name" value="MoaB/Mog_dom"/>
</dbReference>
<dbReference type="Pfam" id="PF00994">
    <property type="entry name" value="MoCF_biosynth"/>
    <property type="match status" value="1"/>
</dbReference>
<dbReference type="InterPro" id="IPR036688">
    <property type="entry name" value="MoeA_C_domain_IV_sf"/>
</dbReference>
<dbReference type="InterPro" id="IPR038987">
    <property type="entry name" value="MoeA-like"/>
</dbReference>
<dbReference type="InterPro" id="IPR036425">
    <property type="entry name" value="MoaB/Mog-like_dom_sf"/>
</dbReference>
<evidence type="ECO:0000256" key="3">
    <source>
        <dbReference type="ARBA" id="ARBA00010763"/>
    </source>
</evidence>
<dbReference type="SUPFAM" id="SSF53218">
    <property type="entry name" value="Molybdenum cofactor biosynthesis proteins"/>
    <property type="match status" value="1"/>
</dbReference>
<protein>
    <recommendedName>
        <fullName evidence="6">Molybdopterin molybdenumtransferase</fullName>
        <ecNumber evidence="6">2.10.1.1</ecNumber>
    </recommendedName>
</protein>
<dbReference type="EMBL" id="CAJPVI010000002">
    <property type="protein sequence ID" value="CAG2132960.1"/>
    <property type="molecule type" value="Genomic_DNA"/>
</dbReference>
<comment type="function">
    <text evidence="1 6">Catalyzes the insertion of molybdate into adenylated molybdopterin with the concomitant release of AMP.</text>
</comment>
<dbReference type="Gene3D" id="2.40.340.10">
    <property type="entry name" value="MoeA, C-terminal, domain IV"/>
    <property type="match status" value="1"/>
</dbReference>
<proteinExistence type="inferred from homology"/>
<dbReference type="NCBIfam" id="TIGR00177">
    <property type="entry name" value="molyb_syn"/>
    <property type="match status" value="1"/>
</dbReference>
<comment type="catalytic activity">
    <reaction evidence="5">
        <text>adenylyl-molybdopterin + molybdate = Mo-molybdopterin + AMP + H(+)</text>
        <dbReference type="Rhea" id="RHEA:35047"/>
        <dbReference type="ChEBI" id="CHEBI:15378"/>
        <dbReference type="ChEBI" id="CHEBI:36264"/>
        <dbReference type="ChEBI" id="CHEBI:62727"/>
        <dbReference type="ChEBI" id="CHEBI:71302"/>
        <dbReference type="ChEBI" id="CHEBI:456215"/>
        <dbReference type="EC" id="2.10.1.1"/>
    </reaction>
</comment>
<keyword evidence="9" id="KW-1185">Reference proteome</keyword>
<comment type="cofactor">
    <cofactor evidence="6">
        <name>Mg(2+)</name>
        <dbReference type="ChEBI" id="CHEBI:18420"/>
    </cofactor>
</comment>
<reference evidence="8 9" key="1">
    <citation type="submission" date="2021-03" db="EMBL/GenBank/DDBJ databases">
        <authorList>
            <person name="Peeters C."/>
        </authorList>
    </citation>
    <scope>NUCLEOTIDE SEQUENCE [LARGE SCALE GENOMIC DNA]</scope>
    <source>
        <strain evidence="8 9">LMG 26411</strain>
    </source>
</reference>
<dbReference type="Gene3D" id="2.170.190.11">
    <property type="entry name" value="Molybdopterin biosynthesis moea protein, domain 3"/>
    <property type="match status" value="1"/>
</dbReference>
<keyword evidence="6" id="KW-0479">Metal-binding</keyword>
<dbReference type="Proteomes" id="UP000672657">
    <property type="component" value="Unassembled WGS sequence"/>
</dbReference>
<keyword evidence="6" id="KW-0500">Molybdenum</keyword>
<comment type="pathway">
    <text evidence="2 6">Cofactor biosynthesis; molybdopterin biosynthesis.</text>
</comment>
<evidence type="ECO:0000256" key="4">
    <source>
        <dbReference type="ARBA" id="ARBA00023150"/>
    </source>
</evidence>
<dbReference type="InterPro" id="IPR036135">
    <property type="entry name" value="MoeA_linker/N_sf"/>
</dbReference>
<comment type="similarity">
    <text evidence="3 6">Belongs to the MoeA family.</text>
</comment>
<feature type="domain" description="MoaB/Mog" evidence="7">
    <location>
        <begin position="174"/>
        <end position="312"/>
    </location>
</feature>
<keyword evidence="6" id="KW-0460">Magnesium</keyword>